<dbReference type="Pfam" id="PF20256">
    <property type="entry name" value="MoCoBD_2"/>
    <property type="match status" value="1"/>
</dbReference>
<dbReference type="PANTHER" id="PTHR11908">
    <property type="entry name" value="XANTHINE DEHYDROGENASE"/>
    <property type="match status" value="1"/>
</dbReference>
<evidence type="ECO:0000259" key="5">
    <source>
        <dbReference type="SMART" id="SM01008"/>
    </source>
</evidence>
<comment type="caution">
    <text evidence="6">The sequence shown here is derived from an EMBL/GenBank/DDBJ whole genome shotgun (WGS) entry which is preliminary data.</text>
</comment>
<dbReference type="InterPro" id="IPR037165">
    <property type="entry name" value="AldOxase/xan_DH_Mopterin-bd_sf"/>
</dbReference>
<dbReference type="GO" id="GO:0016491">
    <property type="term" value="F:oxidoreductase activity"/>
    <property type="evidence" value="ECO:0007669"/>
    <property type="project" value="UniProtKB-KW"/>
</dbReference>
<dbReference type="Pfam" id="PF02738">
    <property type="entry name" value="MoCoBD_1"/>
    <property type="match status" value="1"/>
</dbReference>
<dbReference type="InterPro" id="IPR000674">
    <property type="entry name" value="Ald_Oxase/Xan_DH_a/b"/>
</dbReference>
<reference evidence="6 7" key="1">
    <citation type="journal article" date="2012" name="J. Bacteriol.">
        <title>Genome Sequence of Nitratireductor indicus Type Strain C115.</title>
        <authorList>
            <person name="Lai Q."/>
            <person name="Li G."/>
            <person name="Yu Z."/>
            <person name="Shao Z."/>
        </authorList>
    </citation>
    <scope>NUCLEOTIDE SEQUENCE [LARGE SCALE GENOMIC DNA]</scope>
    <source>
        <strain evidence="6 7">C115</strain>
    </source>
</reference>
<evidence type="ECO:0000313" key="6">
    <source>
        <dbReference type="EMBL" id="EKF40758.1"/>
    </source>
</evidence>
<keyword evidence="7" id="KW-1185">Reference proteome</keyword>
<dbReference type="Proteomes" id="UP000007374">
    <property type="component" value="Unassembled WGS sequence"/>
</dbReference>
<dbReference type="STRING" id="721133.SAMN05216176_11385"/>
<dbReference type="InterPro" id="IPR036856">
    <property type="entry name" value="Ald_Oxase/Xan_DH_a/b_sf"/>
</dbReference>
<feature type="region of interest" description="Disordered" evidence="4">
    <location>
        <begin position="1"/>
        <end position="23"/>
    </location>
</feature>
<keyword evidence="2" id="KW-0560">Oxidoreductase</keyword>
<dbReference type="SUPFAM" id="SSF56003">
    <property type="entry name" value="Molybdenum cofactor-binding domain"/>
    <property type="match status" value="1"/>
</dbReference>
<evidence type="ECO:0000313" key="7">
    <source>
        <dbReference type="Proteomes" id="UP000007374"/>
    </source>
</evidence>
<evidence type="ECO:0000256" key="4">
    <source>
        <dbReference type="SAM" id="MobiDB-lite"/>
    </source>
</evidence>
<dbReference type="InterPro" id="IPR016208">
    <property type="entry name" value="Ald_Oxase/xanthine_DH-like"/>
</dbReference>
<name>K2MZS7_9HYPH</name>
<protein>
    <submittedName>
        <fullName evidence="6">Xanthine dehydrogenase, molybdenum binding subunit apoprotein</fullName>
    </submittedName>
</protein>
<accession>K2MZS7</accession>
<dbReference type="OrthoDB" id="9758509at2"/>
<evidence type="ECO:0000256" key="3">
    <source>
        <dbReference type="ARBA" id="ARBA00053029"/>
    </source>
</evidence>
<evidence type="ECO:0000256" key="2">
    <source>
        <dbReference type="ARBA" id="ARBA00023002"/>
    </source>
</evidence>
<gene>
    <name evidence="6" type="ORF">NA8A_19173</name>
</gene>
<dbReference type="InterPro" id="IPR008274">
    <property type="entry name" value="AldOxase/xan_DH_MoCoBD1"/>
</dbReference>
<dbReference type="Gene3D" id="3.90.1170.50">
    <property type="entry name" value="Aldehyde oxidase/xanthine dehydrogenase, a/b hammerhead"/>
    <property type="match status" value="1"/>
</dbReference>
<proteinExistence type="predicted"/>
<dbReference type="eggNOG" id="COG1529">
    <property type="taxonomic scope" value="Bacteria"/>
</dbReference>
<dbReference type="AlphaFoldDB" id="K2MZS7"/>
<dbReference type="PANTHER" id="PTHR11908:SF132">
    <property type="entry name" value="ALDEHYDE OXIDASE 1-RELATED"/>
    <property type="match status" value="1"/>
</dbReference>
<dbReference type="PATRIC" id="fig|1231190.3.peg.3962"/>
<dbReference type="EMBL" id="AMSI01000015">
    <property type="protein sequence ID" value="EKF40758.1"/>
    <property type="molecule type" value="Genomic_DNA"/>
</dbReference>
<dbReference type="InterPro" id="IPR046867">
    <property type="entry name" value="AldOxase/xan_DH_MoCoBD2"/>
</dbReference>
<dbReference type="SUPFAM" id="SSF54665">
    <property type="entry name" value="CO dehydrogenase molybdoprotein N-domain-like"/>
    <property type="match status" value="1"/>
</dbReference>
<keyword evidence="1" id="KW-0500">Molybdenum</keyword>
<sequence>MASEESVSTADQWVGKSVPRKEDKRHLAGASNFVADIRLPRMADVAFVRSPTAHGRISSIEKPEEHADRIFLLTDLQPLHPISGGPEMATFRNAAYPPLADEKVLFVGQAVAMCIGCSRAVAEDIAETVFVDIEELESVMDAVGALEDGAPKLHEEWPDNSFVDATISEGDIASVADAPVKIRRRLKMNRQATNPLETRGVVAYFDHRLDELVVYTSSQGPHVMRHGLSLALGMAEHRIRVVAPDVGGGFGGKNRLMPEEIALAALALKVDHPVRWIEDRNEHLTASVHAREHHYDLTLYAREDGEVLGIEGTVHVDAGAYALWPSGPFMETSMAARNLPGSYRVRHLQIETHTSATNKPPIGPYRGVARPGACFAIERMIDELADELGLEPVEVRRRNLVGPELMPYRTAGGLRLDNGDYPQALSQALGMVDLPALRERQHRGEPDGRKLGIGFAIYTEQSGHGTAEWVKRKSRVVPGFETATIRMLPDGTVHLLVGIQSHGQGLETSLAQIAAQELGLDPSAILVRHGDTALSPQGFGTFASRSIVFSGGAVAKASRALARKIKSIGAHLLQVPLDQVIVRGGAVHCGGANVAMKEIARAANIRPEMLPAGLGPGLDVTETYEPPESGGVFSYGVHAVTLLVHPVTGVTEIIDYVVVEDCGTLVNPMIVDGQIIGGVAQGIGTALYEEIPYSENGQPLATTFGDYMMPCASEIPAFRIKHRVTPAESTEFGVKGMGEGGAIAPPAAIANALNDAFRGSGAKFLETPMTPRRVSDAVAGARAGEQAA</sequence>
<organism evidence="6 7">
    <name type="scientific">Nitratireductor indicus C115</name>
    <dbReference type="NCBI Taxonomy" id="1231190"/>
    <lineage>
        <taxon>Bacteria</taxon>
        <taxon>Pseudomonadati</taxon>
        <taxon>Pseudomonadota</taxon>
        <taxon>Alphaproteobacteria</taxon>
        <taxon>Hyphomicrobiales</taxon>
        <taxon>Phyllobacteriaceae</taxon>
        <taxon>Nitratireductor</taxon>
    </lineage>
</organism>
<dbReference type="FunFam" id="3.30.365.10:FF:000001">
    <property type="entry name" value="Xanthine dehydrogenase oxidase"/>
    <property type="match status" value="1"/>
</dbReference>
<dbReference type="SMART" id="SM01008">
    <property type="entry name" value="Ald_Xan_dh_C"/>
    <property type="match status" value="1"/>
</dbReference>
<dbReference type="GO" id="GO:0005506">
    <property type="term" value="F:iron ion binding"/>
    <property type="evidence" value="ECO:0007669"/>
    <property type="project" value="InterPro"/>
</dbReference>
<feature type="domain" description="Aldehyde oxidase/xanthine dehydrogenase a/b hammerhead" evidence="5">
    <location>
        <begin position="28"/>
        <end position="137"/>
    </location>
</feature>
<comment type="cofactor">
    <cofactor evidence="3">
        <name>Mo-molybdopterin cytosine dinucleotide</name>
        <dbReference type="ChEBI" id="CHEBI:71308"/>
    </cofactor>
</comment>
<feature type="compositionally biased region" description="Polar residues" evidence="4">
    <location>
        <begin position="1"/>
        <end position="11"/>
    </location>
</feature>
<dbReference type="Pfam" id="PF01315">
    <property type="entry name" value="Ald_Xan_dh_C"/>
    <property type="match status" value="1"/>
</dbReference>
<evidence type="ECO:0000256" key="1">
    <source>
        <dbReference type="ARBA" id="ARBA00022505"/>
    </source>
</evidence>
<dbReference type="Gene3D" id="3.30.365.10">
    <property type="entry name" value="Aldehyde oxidase/xanthine dehydrogenase, molybdopterin binding domain"/>
    <property type="match status" value="4"/>
</dbReference>